<evidence type="ECO:0000313" key="1">
    <source>
        <dbReference type="Proteomes" id="UP000095282"/>
    </source>
</evidence>
<dbReference type="WBParaSite" id="Csp11.Scaffold630.g20358.t1">
    <property type="protein sequence ID" value="Csp11.Scaffold630.g20358.t1"/>
    <property type="gene ID" value="Csp11.Scaffold630.g20358"/>
</dbReference>
<accession>A0A1I7UXM1</accession>
<organism evidence="1 2">
    <name type="scientific">Caenorhabditis tropicalis</name>
    <dbReference type="NCBI Taxonomy" id="1561998"/>
    <lineage>
        <taxon>Eukaryota</taxon>
        <taxon>Metazoa</taxon>
        <taxon>Ecdysozoa</taxon>
        <taxon>Nematoda</taxon>
        <taxon>Chromadorea</taxon>
        <taxon>Rhabditida</taxon>
        <taxon>Rhabditina</taxon>
        <taxon>Rhabditomorpha</taxon>
        <taxon>Rhabditoidea</taxon>
        <taxon>Rhabditidae</taxon>
        <taxon>Peloderinae</taxon>
        <taxon>Caenorhabditis</taxon>
    </lineage>
</organism>
<proteinExistence type="predicted"/>
<dbReference type="AlphaFoldDB" id="A0A1I7UXM1"/>
<protein>
    <submittedName>
        <fullName evidence="2">Uncharacterized protein</fullName>
    </submittedName>
</protein>
<evidence type="ECO:0000313" key="2">
    <source>
        <dbReference type="WBParaSite" id="Csp11.Scaffold630.g20358.t1"/>
    </source>
</evidence>
<keyword evidence="1" id="KW-1185">Reference proteome</keyword>
<dbReference type="Proteomes" id="UP000095282">
    <property type="component" value="Unplaced"/>
</dbReference>
<sequence length="70" mass="7970">MSNSLHLIHSVVSVLEVGPSARGLLSMTTEEREKHRMLRVCRVGMEERLSCFATFYDSLRSTFPLENSIN</sequence>
<name>A0A1I7UXM1_9PELO</name>
<reference evidence="2" key="1">
    <citation type="submission" date="2016-11" db="UniProtKB">
        <authorList>
            <consortium name="WormBaseParasite"/>
        </authorList>
    </citation>
    <scope>IDENTIFICATION</scope>
</reference>